<dbReference type="Proteomes" id="UP001597369">
    <property type="component" value="Unassembled WGS sequence"/>
</dbReference>
<evidence type="ECO:0000313" key="1">
    <source>
        <dbReference type="EMBL" id="MFD2068652.1"/>
    </source>
</evidence>
<accession>A0ABW4X3C7</accession>
<comment type="caution">
    <text evidence="1">The sequence shown here is derived from an EMBL/GenBank/DDBJ whole genome shotgun (WGS) entry which is preliminary data.</text>
</comment>
<keyword evidence="2" id="KW-1185">Reference proteome</keyword>
<protein>
    <recommendedName>
        <fullName evidence="3">STAS/SEC14 domain-containing protein</fullName>
    </recommendedName>
</protein>
<proteinExistence type="predicted"/>
<dbReference type="EMBL" id="JBHUHV010000054">
    <property type="protein sequence ID" value="MFD2068652.1"/>
    <property type="molecule type" value="Genomic_DNA"/>
</dbReference>
<dbReference type="RefSeq" id="WP_229959010.1">
    <property type="nucleotide sequence ID" value="NZ_JAJJWI010000004.1"/>
</dbReference>
<name>A0ABW4X3C7_9BACT</name>
<sequence>MEIYNNGLVSLYLDPATFILHAELPDFESIILTEVCKSFAVITEAVKHHDVRKLLLDSTKTIVNVSEDEYKMVMTKFCHDLIATRLEKVARLTSNDTVKEKKVDKFLSEFIAEVKPTAKFQNFNNEREAVNWLMSKKK</sequence>
<organism evidence="1 2">
    <name type="scientific">Pontibacter silvestris</name>
    <dbReference type="NCBI Taxonomy" id="2305183"/>
    <lineage>
        <taxon>Bacteria</taxon>
        <taxon>Pseudomonadati</taxon>
        <taxon>Bacteroidota</taxon>
        <taxon>Cytophagia</taxon>
        <taxon>Cytophagales</taxon>
        <taxon>Hymenobacteraceae</taxon>
        <taxon>Pontibacter</taxon>
    </lineage>
</organism>
<gene>
    <name evidence="1" type="ORF">ACFSKU_17315</name>
</gene>
<evidence type="ECO:0008006" key="3">
    <source>
        <dbReference type="Google" id="ProtNLM"/>
    </source>
</evidence>
<evidence type="ECO:0000313" key="2">
    <source>
        <dbReference type="Proteomes" id="UP001597369"/>
    </source>
</evidence>
<reference evidence="2" key="1">
    <citation type="journal article" date="2019" name="Int. J. Syst. Evol. Microbiol.">
        <title>The Global Catalogue of Microorganisms (GCM) 10K type strain sequencing project: providing services to taxonomists for standard genome sequencing and annotation.</title>
        <authorList>
            <consortium name="The Broad Institute Genomics Platform"/>
            <consortium name="The Broad Institute Genome Sequencing Center for Infectious Disease"/>
            <person name="Wu L."/>
            <person name="Ma J."/>
        </authorList>
    </citation>
    <scope>NUCLEOTIDE SEQUENCE [LARGE SCALE GENOMIC DNA]</scope>
    <source>
        <strain evidence="2">JCM 16545</strain>
    </source>
</reference>